<feature type="compositionally biased region" description="Acidic residues" evidence="10">
    <location>
        <begin position="1021"/>
        <end position="1031"/>
    </location>
</feature>
<dbReference type="EMBL" id="RSCE01000007">
    <property type="protein sequence ID" value="RSH81275.1"/>
    <property type="molecule type" value="Genomic_DNA"/>
</dbReference>
<comment type="similarity">
    <text evidence="2 9">Belongs to the DEAD box helicase family. DEAH subfamily. FANCM sub-subfamily.</text>
</comment>
<dbReference type="Gene3D" id="3.40.50.300">
    <property type="entry name" value="P-loop containing nucleotide triphosphate hydrolases"/>
    <property type="match status" value="2"/>
</dbReference>
<dbReference type="STRING" id="105984.A0A427XR32"/>
<dbReference type="CDD" id="cd12091">
    <property type="entry name" value="FANCM_ID"/>
    <property type="match status" value="1"/>
</dbReference>
<dbReference type="SMART" id="SM00487">
    <property type="entry name" value="DEXDc"/>
    <property type="match status" value="1"/>
</dbReference>
<accession>A0A427XR32</accession>
<feature type="region of interest" description="Disordered" evidence="10">
    <location>
        <begin position="182"/>
        <end position="234"/>
    </location>
</feature>
<proteinExistence type="inferred from homology"/>
<evidence type="ECO:0000256" key="3">
    <source>
        <dbReference type="ARBA" id="ARBA00022741"/>
    </source>
</evidence>
<feature type="compositionally biased region" description="Basic and acidic residues" evidence="10">
    <location>
        <begin position="917"/>
        <end position="955"/>
    </location>
</feature>
<dbReference type="InterPro" id="IPR011545">
    <property type="entry name" value="DEAD/DEAH_box_helicase_dom"/>
</dbReference>
<dbReference type="InterPro" id="IPR044749">
    <property type="entry name" value="FANCM_DEXDc"/>
</dbReference>
<feature type="compositionally biased region" description="Basic residues" evidence="10">
    <location>
        <begin position="905"/>
        <end position="916"/>
    </location>
</feature>
<protein>
    <recommendedName>
        <fullName evidence="9">ATP-dependent DNA helicase</fullName>
        <ecNumber evidence="9">3.6.4.12</ecNumber>
    </recommendedName>
</protein>
<dbReference type="GO" id="GO:0045003">
    <property type="term" value="P:double-strand break repair via synthesis-dependent strand annealing"/>
    <property type="evidence" value="ECO:0007669"/>
    <property type="project" value="TreeGrafter"/>
</dbReference>
<keyword evidence="3" id="KW-0547">Nucleotide-binding</keyword>
<evidence type="ECO:0000256" key="4">
    <source>
        <dbReference type="ARBA" id="ARBA00022801"/>
    </source>
</evidence>
<evidence type="ECO:0000259" key="12">
    <source>
        <dbReference type="PROSITE" id="PS51194"/>
    </source>
</evidence>
<evidence type="ECO:0000256" key="6">
    <source>
        <dbReference type="ARBA" id="ARBA00022840"/>
    </source>
</evidence>
<gene>
    <name evidence="13" type="primary">MPH1</name>
    <name evidence="13" type="ORF">EHS24_008717</name>
</gene>
<comment type="subunit">
    <text evidence="9">Interacts with the MHF histone-fold complex to form the FANCM-MHF complex.</text>
</comment>
<keyword evidence="4" id="KW-0378">Hydrolase</keyword>
<dbReference type="PANTHER" id="PTHR14025">
    <property type="entry name" value="FANCONI ANEMIA GROUP M FANCM FAMILY MEMBER"/>
    <property type="match status" value="1"/>
</dbReference>
<evidence type="ECO:0000256" key="7">
    <source>
        <dbReference type="ARBA" id="ARBA00023242"/>
    </source>
</evidence>
<feature type="compositionally biased region" description="Low complexity" evidence="10">
    <location>
        <begin position="1170"/>
        <end position="1181"/>
    </location>
</feature>
<keyword evidence="7" id="KW-0539">Nucleus</keyword>
<feature type="domain" description="Helicase C-terminal" evidence="12">
    <location>
        <begin position="622"/>
        <end position="787"/>
    </location>
</feature>
<dbReference type="GO" id="GO:0016887">
    <property type="term" value="F:ATP hydrolysis activity"/>
    <property type="evidence" value="ECO:0007669"/>
    <property type="project" value="RHEA"/>
</dbReference>
<dbReference type="RefSeq" id="XP_028475994.1">
    <property type="nucleotide sequence ID" value="XM_028624020.1"/>
</dbReference>
<dbReference type="GO" id="GO:0005524">
    <property type="term" value="F:ATP binding"/>
    <property type="evidence" value="ECO:0007669"/>
    <property type="project" value="UniProtKB-UniRule"/>
</dbReference>
<organism evidence="13 14">
    <name type="scientific">Apiotrichum porosum</name>
    <dbReference type="NCBI Taxonomy" id="105984"/>
    <lineage>
        <taxon>Eukaryota</taxon>
        <taxon>Fungi</taxon>
        <taxon>Dikarya</taxon>
        <taxon>Basidiomycota</taxon>
        <taxon>Agaricomycotina</taxon>
        <taxon>Tremellomycetes</taxon>
        <taxon>Trichosporonales</taxon>
        <taxon>Trichosporonaceae</taxon>
        <taxon>Apiotrichum</taxon>
    </lineage>
</organism>
<evidence type="ECO:0000256" key="2">
    <source>
        <dbReference type="ARBA" id="ARBA00009889"/>
    </source>
</evidence>
<dbReference type="GO" id="GO:0043138">
    <property type="term" value="F:3'-5' DNA helicase activity"/>
    <property type="evidence" value="ECO:0007669"/>
    <property type="project" value="InterPro"/>
</dbReference>
<dbReference type="Proteomes" id="UP000279236">
    <property type="component" value="Unassembled WGS sequence"/>
</dbReference>
<dbReference type="GeneID" id="39593260"/>
<dbReference type="InterPro" id="IPR014001">
    <property type="entry name" value="Helicase_ATP-bd"/>
</dbReference>
<dbReference type="FunFam" id="3.40.50.300:FF:000861">
    <property type="entry name" value="Fanconi anemia, complementation group M"/>
    <property type="match status" value="1"/>
</dbReference>
<dbReference type="Pfam" id="PF00270">
    <property type="entry name" value="DEAD"/>
    <property type="match status" value="1"/>
</dbReference>
<dbReference type="EC" id="3.6.4.12" evidence="9"/>
<dbReference type="InterPro" id="IPR001650">
    <property type="entry name" value="Helicase_C-like"/>
</dbReference>
<dbReference type="Pfam" id="PF00271">
    <property type="entry name" value="Helicase_C"/>
    <property type="match status" value="1"/>
</dbReference>
<comment type="subcellular location">
    <subcellularLocation>
        <location evidence="1 9">Nucleus</location>
    </subcellularLocation>
</comment>
<comment type="function">
    <text evidence="9">ATP-dependent DNA helicase involved in DNA damage repair by homologous recombination and in genome maintenance. Capable of unwinding D-loops. Plays a role in limiting crossover recombinants during mitotic DNA double-strand break (DSB) repair. Component of a FANCM-MHF complex which promotes gene conversion at blocked replication forks, probably by reversal of the stalled fork.</text>
</comment>
<keyword evidence="14" id="KW-1185">Reference proteome</keyword>
<evidence type="ECO:0000256" key="9">
    <source>
        <dbReference type="RuleBase" id="RU367027"/>
    </source>
</evidence>
<evidence type="ECO:0000256" key="1">
    <source>
        <dbReference type="ARBA" id="ARBA00004123"/>
    </source>
</evidence>
<feature type="domain" description="Helicase ATP-binding" evidence="11">
    <location>
        <begin position="262"/>
        <end position="431"/>
    </location>
</feature>
<comment type="caution">
    <text evidence="13">The sequence shown here is derived from an EMBL/GenBank/DDBJ whole genome shotgun (WGS) entry which is preliminary data.</text>
</comment>
<dbReference type="InterPro" id="IPR027417">
    <property type="entry name" value="P-loop_NTPase"/>
</dbReference>
<feature type="compositionally biased region" description="Acidic residues" evidence="10">
    <location>
        <begin position="203"/>
        <end position="217"/>
    </location>
</feature>
<dbReference type="PROSITE" id="PS51192">
    <property type="entry name" value="HELICASE_ATP_BIND_1"/>
    <property type="match status" value="1"/>
</dbReference>
<name>A0A427XR32_9TREE</name>
<dbReference type="PANTHER" id="PTHR14025:SF20">
    <property type="entry name" value="FANCONI ANEMIA GROUP M PROTEIN"/>
    <property type="match status" value="1"/>
</dbReference>
<dbReference type="GO" id="GO:0009378">
    <property type="term" value="F:four-way junction helicase activity"/>
    <property type="evidence" value="ECO:0007669"/>
    <property type="project" value="TreeGrafter"/>
</dbReference>
<sequence length="1284" mass="142097">MSDDEFDDFDSFAVDESFLRQVDDIAARAVQTNPPGRSPPPALRPPVYTVLARAAMASPAPNPANPPFRAPTTSTSRAAPLARADPDAGTSRRAAALGVRLPRPPPSDDDFGDMSFTVESLEQIDAAVQAPQRPTSATGSRLPRGRALGRTTSGGFQTHLNFHREFQYTKGKRWDRTAFAASGRRVGAESAKKKGKGKGRAYEDDDDDDEEDLDDEPLAPPPKPLVDISKPYDPQKHDYNPISIRNYIYPTNHPKRDYQYDIIRACFTDNCLVALPTGLGKTFIAGVVMLNFYRWFPTGKIVFLAPTKPLVNQQIEACQLACGIPSADAAVMTGSSVSANQRAKLWDERRVFYCTPQTLDNDLKRGAVDPRDIVLAVFDEAHKASGSYAYTTILAYITAHHPFFRVLALTATPGGDVPKVQGVVDALHISRIEIREAEAPEIKKYMNEKKTEKHVVDAGPVIGELRDRWAAVMRPFIQKLVDKNVLTERDLDAKRLKPYRLTAKRMEIGRDRNSGLMWTMGPLQNIERMARAMGNLLEFSLTMFHSTLLELAGNSTNDGKKGNSRAGANSIRNNIEFQRILSDVEGELNDIGRRRNGKTMVDKHPKMQTTLELLLAHFAQAEEDEKIHGIKNDTRAMVFCSFRECVLDIVDMCNEHPDLLKATKFVGQSQGKQERDKGFNQKEQKKTIQEFKEGKFNILVATSIGEEGLDIGEVDFVVIYDMPKQSIKLLQRIGRTGRKRDGKVHVLMSQGREDLNWDTAQQTHRDIQEEILHSRNLELFEDVEKLLPRGALPECVEKEMDIDPWDPADQKKKRKLASAPEKTKKSTTKKRGYDVPDDAPQGFQSVAELLKKAAKRKRQTSDGEEEDDEEVEERSEDDDEDGDAEDALLYGSVKSARNGAVPKKQVARPKVKKAKAPTKEETAQEKARERDEKQRQERAAAEAQRKENEAAERTRLSRQAIDFFNTQGLVRRRSPTPPSSPPKSSPPSSPVGQAATTVQNGIRLSPRTAAAAGFSQIIDFSFDDDDEDPDEPVIFSSPPRRAPPARTNRALANDMPPPPLPSSPIRRQSAAIAFDTPLGDTPVAVMTPSTGPTPFPVRGGARRRAFPSSDLDDSPAPRPLQRLRRRLPSTEPAEPESPAPPPRPRSRPRDPARRERHRAAANTLMELDAGVSGSDVSSDESSGVEDDSDRRFAGDFQATQAPRGYNQRAVYAAGLSTQGGAGVGLGFANGADRRAAFMAKARRAVLVSDDERSSDNEYELGSFVCDDEDEMAFMSQSDPLGSGL</sequence>
<dbReference type="CDD" id="cd18033">
    <property type="entry name" value="DEXDc_FANCM"/>
    <property type="match status" value="1"/>
</dbReference>
<comment type="catalytic activity">
    <reaction evidence="8 9">
        <text>ATP + H2O = ADP + phosphate + H(+)</text>
        <dbReference type="Rhea" id="RHEA:13065"/>
        <dbReference type="ChEBI" id="CHEBI:15377"/>
        <dbReference type="ChEBI" id="CHEBI:15378"/>
        <dbReference type="ChEBI" id="CHEBI:30616"/>
        <dbReference type="ChEBI" id="CHEBI:43474"/>
        <dbReference type="ChEBI" id="CHEBI:456216"/>
        <dbReference type="EC" id="3.6.4.12"/>
    </reaction>
</comment>
<evidence type="ECO:0000313" key="14">
    <source>
        <dbReference type="Proteomes" id="UP000279236"/>
    </source>
</evidence>
<feature type="region of interest" description="Disordered" evidence="10">
    <location>
        <begin position="57"/>
        <end position="114"/>
    </location>
</feature>
<feature type="compositionally biased region" description="Pro residues" evidence="10">
    <location>
        <begin position="60"/>
        <end position="69"/>
    </location>
</feature>
<evidence type="ECO:0000256" key="10">
    <source>
        <dbReference type="SAM" id="MobiDB-lite"/>
    </source>
</evidence>
<evidence type="ECO:0000313" key="13">
    <source>
        <dbReference type="EMBL" id="RSH81275.1"/>
    </source>
</evidence>
<evidence type="ECO:0000256" key="5">
    <source>
        <dbReference type="ARBA" id="ARBA00022806"/>
    </source>
</evidence>
<evidence type="ECO:0000256" key="8">
    <source>
        <dbReference type="ARBA" id="ARBA00047995"/>
    </source>
</evidence>
<feature type="region of interest" description="Disordered" evidence="10">
    <location>
        <begin position="127"/>
        <end position="156"/>
    </location>
</feature>
<dbReference type="InterPro" id="IPR039686">
    <property type="entry name" value="FANCM/Mph1-like_ID"/>
</dbReference>
<dbReference type="PROSITE" id="PS51194">
    <property type="entry name" value="HELICASE_CTER"/>
    <property type="match status" value="1"/>
</dbReference>
<dbReference type="GO" id="GO:0036297">
    <property type="term" value="P:interstrand cross-link repair"/>
    <property type="evidence" value="ECO:0007669"/>
    <property type="project" value="UniProtKB-ARBA"/>
</dbReference>
<feature type="compositionally biased region" description="Pro residues" evidence="10">
    <location>
        <begin position="975"/>
        <end position="989"/>
    </location>
</feature>
<keyword evidence="5 13" id="KW-0347">Helicase</keyword>
<keyword evidence="6" id="KW-0067">ATP-binding</keyword>
<evidence type="ECO:0000259" key="11">
    <source>
        <dbReference type="PROSITE" id="PS51192"/>
    </source>
</evidence>
<feature type="compositionally biased region" description="Acidic residues" evidence="10">
    <location>
        <begin position="862"/>
        <end position="886"/>
    </location>
</feature>
<reference evidence="13 14" key="1">
    <citation type="submission" date="2018-11" db="EMBL/GenBank/DDBJ databases">
        <title>Genome sequence of Apiotrichum porosum DSM 27194.</title>
        <authorList>
            <person name="Aliyu H."/>
            <person name="Gorte O."/>
            <person name="Ochsenreither K."/>
        </authorList>
    </citation>
    <scope>NUCLEOTIDE SEQUENCE [LARGE SCALE GENOMIC DNA]</scope>
    <source>
        <strain evidence="13 14">DSM 27194</strain>
    </source>
</reference>
<dbReference type="SUPFAM" id="SSF52540">
    <property type="entry name" value="P-loop containing nucleoside triphosphate hydrolases"/>
    <property type="match status" value="1"/>
</dbReference>
<feature type="region of interest" description="Disordered" evidence="10">
    <location>
        <begin position="1020"/>
        <end position="1191"/>
    </location>
</feature>
<dbReference type="OrthoDB" id="164902at2759"/>
<feature type="region of interest" description="Disordered" evidence="10">
    <location>
        <begin position="802"/>
        <end position="1004"/>
    </location>
</feature>
<dbReference type="GO" id="GO:0005634">
    <property type="term" value="C:nucleus"/>
    <property type="evidence" value="ECO:0007669"/>
    <property type="project" value="UniProtKB-SubCell"/>
</dbReference>
<dbReference type="GO" id="GO:0000400">
    <property type="term" value="F:four-way junction DNA binding"/>
    <property type="evidence" value="ECO:0007669"/>
    <property type="project" value="TreeGrafter"/>
</dbReference>
<dbReference type="SMART" id="SM00490">
    <property type="entry name" value="HELICc"/>
    <property type="match status" value="1"/>
</dbReference>